<name>A0A1D8GCH6_9FIRM</name>
<feature type="region of interest" description="Disordered" evidence="1">
    <location>
        <begin position="1"/>
        <end position="23"/>
    </location>
</feature>
<evidence type="ECO:0000313" key="3">
    <source>
        <dbReference type="Proteomes" id="UP000095743"/>
    </source>
</evidence>
<accession>A0A1D8GCH6</accession>
<dbReference type="AlphaFoldDB" id="A0A1D8GCH6"/>
<organism evidence="2 3">
    <name type="scientific">Geosporobacter ferrireducens</name>
    <dbReference type="NCBI Taxonomy" id="1424294"/>
    <lineage>
        <taxon>Bacteria</taxon>
        <taxon>Bacillati</taxon>
        <taxon>Bacillota</taxon>
        <taxon>Clostridia</taxon>
        <taxon>Peptostreptococcales</taxon>
        <taxon>Thermotaleaceae</taxon>
        <taxon>Geosporobacter</taxon>
    </lineage>
</organism>
<dbReference type="Proteomes" id="UP000095743">
    <property type="component" value="Chromosome"/>
</dbReference>
<protein>
    <submittedName>
        <fullName evidence="2">Uncharacterized protein</fullName>
    </submittedName>
</protein>
<dbReference type="KEGG" id="gfe:Gferi_02785"/>
<reference evidence="2 3" key="1">
    <citation type="submission" date="2016-09" db="EMBL/GenBank/DDBJ databases">
        <title>Genomic analysis reveals versatility of anaerobic energy metabolism of Geosporobacter ferrireducens IRF9 of phylum Firmicutes.</title>
        <authorList>
            <person name="Kim S.-J."/>
        </authorList>
    </citation>
    <scope>NUCLEOTIDE SEQUENCE [LARGE SCALE GENOMIC DNA]</scope>
    <source>
        <strain evidence="2 3">IRF9</strain>
    </source>
</reference>
<dbReference type="OrthoDB" id="2967209at2"/>
<dbReference type="RefSeq" id="WP_069974190.1">
    <property type="nucleotide sequence ID" value="NZ_CP017269.1"/>
</dbReference>
<evidence type="ECO:0000256" key="1">
    <source>
        <dbReference type="SAM" id="MobiDB-lite"/>
    </source>
</evidence>
<dbReference type="EMBL" id="CP017269">
    <property type="protein sequence ID" value="AOT68614.1"/>
    <property type="molecule type" value="Genomic_DNA"/>
</dbReference>
<gene>
    <name evidence="2" type="ORF">Gferi_02785</name>
</gene>
<evidence type="ECO:0000313" key="2">
    <source>
        <dbReference type="EMBL" id="AOT68614.1"/>
    </source>
</evidence>
<proteinExistence type="predicted"/>
<dbReference type="InterPro" id="IPR024307">
    <property type="entry name" value="YmaF"/>
</dbReference>
<keyword evidence="3" id="KW-1185">Reference proteome</keyword>
<sequence length="121" mass="12889">MPVKINLSPEQDAQHVPTPGGQTHVHEFLGSTKLAGAIIHNHRFAGVTSQAILIPGGSHIHGLLTNTDFVVGHLHEIAAETGPAIEVGDGRHVHFVETLSTLNLGHSHEAVFATLIEDPLR</sequence>
<dbReference type="Pfam" id="PF12788">
    <property type="entry name" value="YmaF"/>
    <property type="match status" value="1"/>
</dbReference>